<dbReference type="Proteomes" id="UP000544551">
    <property type="component" value="Unassembled WGS sequence"/>
</dbReference>
<reference evidence="3" key="2">
    <citation type="submission" date="2016-02" db="EMBL/GenBank/DDBJ databases">
        <authorList>
            <person name="Kaur G."/>
            <person name="Nair G.R."/>
            <person name="Mayilraj S."/>
        </authorList>
    </citation>
    <scope>NUCLEOTIDE SEQUENCE [LARGE SCALE GENOMIC DNA]</scope>
    <source>
        <strain evidence="3">GA-15</strain>
    </source>
</reference>
<dbReference type="InterPro" id="IPR050313">
    <property type="entry name" value="Carb_Metab_HTH_regulators"/>
</dbReference>
<proteinExistence type="predicted"/>
<dbReference type="AlphaFoldDB" id="A0A0X8VHI2"/>
<dbReference type="InterPro" id="IPR036390">
    <property type="entry name" value="WH_DNA-bd_sf"/>
</dbReference>
<evidence type="ECO:0000313" key="3">
    <source>
        <dbReference type="Proteomes" id="UP000076947"/>
    </source>
</evidence>
<dbReference type="Pfam" id="PF12840">
    <property type="entry name" value="HTH_20"/>
    <property type="match status" value="1"/>
</dbReference>
<name>A0A0X8VHI2_9CORY</name>
<dbReference type="EMBL" id="JABAFZ010000008">
    <property type="protein sequence ID" value="NME89937.1"/>
    <property type="molecule type" value="Genomic_DNA"/>
</dbReference>
<sequence>MATETQLQSETRSTDGDTRRQVMLLLLKEGPITASDLGTELGLSAAGVRRHLDILVEDGLTEVVNRRPQPKNGQAAGRGRPAKHFRLTDKGRSQFGHTYDELASEALDTLREIGGSEAVKKFAILRMERILADIEPLVGADESVVDVARKLAAALDDNGYAATISEAGQGVQVCQHHCPVARVAEQHPELCEAEQEVFSALLGTHVQPLASIADGHGICTTNIPLTPINKNSDERSRA</sequence>
<protein>
    <submittedName>
        <fullName evidence="1 2">Transcriptional regulator</fullName>
    </submittedName>
</protein>
<dbReference type="CDD" id="cd00090">
    <property type="entry name" value="HTH_ARSR"/>
    <property type="match status" value="1"/>
</dbReference>
<evidence type="ECO:0000313" key="2">
    <source>
        <dbReference type="EMBL" id="OAH27234.1"/>
    </source>
</evidence>
<dbReference type="InterPro" id="IPR036388">
    <property type="entry name" value="WH-like_DNA-bd_sf"/>
</dbReference>
<keyword evidence="3" id="KW-1185">Reference proteome</keyword>
<comment type="caution">
    <text evidence="2">The sequence shown here is derived from an EMBL/GenBank/DDBJ whole genome shotgun (WGS) entry which is preliminary data.</text>
</comment>
<dbReference type="Gene3D" id="1.10.10.10">
    <property type="entry name" value="Winged helix-like DNA-binding domain superfamily/Winged helix DNA-binding domain"/>
    <property type="match status" value="1"/>
</dbReference>
<dbReference type="STRING" id="1705.CA21670_06015"/>
<organism evidence="2 3">
    <name type="scientific">Corynebacterium stationis</name>
    <dbReference type="NCBI Taxonomy" id="1705"/>
    <lineage>
        <taxon>Bacteria</taxon>
        <taxon>Bacillati</taxon>
        <taxon>Actinomycetota</taxon>
        <taxon>Actinomycetes</taxon>
        <taxon>Mycobacteriales</taxon>
        <taxon>Corynebacteriaceae</taxon>
        <taxon>Corynebacterium</taxon>
    </lineage>
</organism>
<dbReference type="SUPFAM" id="SSF46785">
    <property type="entry name" value="Winged helix' DNA-binding domain"/>
    <property type="match status" value="1"/>
</dbReference>
<evidence type="ECO:0000313" key="1">
    <source>
        <dbReference type="EMBL" id="NME89937.1"/>
    </source>
</evidence>
<dbReference type="InterPro" id="IPR011991">
    <property type="entry name" value="ArsR-like_HTH"/>
</dbReference>
<accession>A0A0X8VHI2</accession>
<dbReference type="OrthoDB" id="3375207at2"/>
<gene>
    <name evidence="2" type="ORF">AYJ05_05030</name>
    <name evidence="1" type="ORF">HF853_09710</name>
</gene>
<dbReference type="PANTHER" id="PTHR30363">
    <property type="entry name" value="HTH-TYPE TRANSCRIPTIONAL REGULATOR SRLR-RELATED"/>
    <property type="match status" value="1"/>
</dbReference>
<dbReference type="PANTHER" id="PTHR30363:SF28">
    <property type="entry name" value="TRANSCRIPTIONAL REGULATORY PROTEIN-RELATED"/>
    <property type="match status" value="1"/>
</dbReference>
<reference evidence="1 4" key="3">
    <citation type="submission" date="2020-04" db="EMBL/GenBank/DDBJ databases">
        <authorList>
            <person name="Hitch T.C.A."/>
            <person name="Wylensek D."/>
            <person name="Clavel T."/>
        </authorList>
    </citation>
    <scope>NUCLEOTIDE SEQUENCE [LARGE SCALE GENOMIC DNA]</scope>
    <source>
        <strain evidence="1 4">BL-383-APC-3D</strain>
    </source>
</reference>
<dbReference type="RefSeq" id="WP_066794065.1">
    <property type="nucleotide sequence ID" value="NZ_CAJFGC010000011.1"/>
</dbReference>
<evidence type="ECO:0000313" key="4">
    <source>
        <dbReference type="Proteomes" id="UP000544551"/>
    </source>
</evidence>
<reference evidence="2" key="1">
    <citation type="submission" date="2016-02" db="EMBL/GenBank/DDBJ databases">
        <authorList>
            <person name="Wen L."/>
            <person name="He K."/>
            <person name="Yang H."/>
        </authorList>
    </citation>
    <scope>NUCLEOTIDE SEQUENCE [LARGE SCALE GENOMIC DNA]</scope>
    <source>
        <strain evidence="2">GA-15</strain>
    </source>
</reference>
<dbReference type="Proteomes" id="UP000076947">
    <property type="component" value="Unassembled WGS sequence"/>
</dbReference>
<dbReference type="EMBL" id="LSTQ01000022">
    <property type="protein sequence ID" value="OAH27234.1"/>
    <property type="molecule type" value="Genomic_DNA"/>
</dbReference>